<sequence length="211" mass="23617">MKNPARTRVRAAHPLPIRIMHWINVYAVSCMLFSGWEIYNASPDLPFTFPQWATLGGWLGGALAWHLSAMWLLVFNGAAYLLYGIYTGHFRRDLAVPSPRAILRDMGAALRFRLGHRIGHYNAVQRLFYVGVICILVVEVLTGLSIWKPVQLDALVSLFGGFPLARNIHLAMMLLIVGFIVVHLVLVAIVPKTLVSMFKTVPVDRQEAAND</sequence>
<reference evidence="8 10" key="2">
    <citation type="submission" date="2017-10" db="EMBL/GenBank/DDBJ databases">
        <title>Biodiversity and function of Thalassospira species in the particle-attached aromatic-hydrocarbon-degrading consortia from the surface seawater of the China South Sea.</title>
        <authorList>
            <person name="Dong C."/>
            <person name="Liu R."/>
            <person name="Shao Z."/>
        </authorList>
    </citation>
    <scope>NUCLEOTIDE SEQUENCE [LARGE SCALE GENOMIC DNA]</scope>
    <source>
        <strain evidence="8 10">CSC3H3</strain>
    </source>
</reference>
<evidence type="ECO:0000313" key="8">
    <source>
        <dbReference type="EMBL" id="AUG53620.1"/>
    </source>
</evidence>
<keyword evidence="4 6" id="KW-1133">Transmembrane helix</keyword>
<comment type="subcellular location">
    <subcellularLocation>
        <location evidence="1">Cell membrane</location>
        <topology evidence="1">Multi-pass membrane protein</topology>
    </subcellularLocation>
</comment>
<dbReference type="GO" id="GO:0020037">
    <property type="term" value="F:heme binding"/>
    <property type="evidence" value="ECO:0007669"/>
    <property type="project" value="TreeGrafter"/>
</dbReference>
<evidence type="ECO:0000256" key="5">
    <source>
        <dbReference type="ARBA" id="ARBA00023136"/>
    </source>
</evidence>
<accession>A0A2N3KRH2</accession>
<protein>
    <submittedName>
        <fullName evidence="9">Thioredoxin reductase</fullName>
    </submittedName>
</protein>
<keyword evidence="2" id="KW-1003">Cell membrane</keyword>
<evidence type="ECO:0000256" key="6">
    <source>
        <dbReference type="SAM" id="Phobius"/>
    </source>
</evidence>
<dbReference type="EMBL" id="NWTK01000010">
    <property type="protein sequence ID" value="PKR53152.1"/>
    <property type="molecule type" value="Genomic_DNA"/>
</dbReference>
<evidence type="ECO:0000256" key="4">
    <source>
        <dbReference type="ARBA" id="ARBA00022989"/>
    </source>
</evidence>
<dbReference type="Proteomes" id="UP000233597">
    <property type="component" value="Unassembled WGS sequence"/>
</dbReference>
<evidence type="ECO:0000313" key="11">
    <source>
        <dbReference type="Proteomes" id="UP000233597"/>
    </source>
</evidence>
<organism evidence="9 11">
    <name type="scientific">Thalassospira marina</name>
    <dbReference type="NCBI Taxonomy" id="2048283"/>
    <lineage>
        <taxon>Bacteria</taxon>
        <taxon>Pseudomonadati</taxon>
        <taxon>Pseudomonadota</taxon>
        <taxon>Alphaproteobacteria</taxon>
        <taxon>Rhodospirillales</taxon>
        <taxon>Thalassospiraceae</taxon>
        <taxon>Thalassospira</taxon>
    </lineage>
</organism>
<dbReference type="Pfam" id="PF01292">
    <property type="entry name" value="Ni_hydr_CYTB"/>
    <property type="match status" value="1"/>
</dbReference>
<name>A0A2N3KRH2_9PROT</name>
<dbReference type="OrthoDB" id="9781740at2"/>
<dbReference type="RefSeq" id="WP_101268296.1">
    <property type="nucleotide sequence ID" value="NZ_CP024199.1"/>
</dbReference>
<dbReference type="InterPro" id="IPR051542">
    <property type="entry name" value="Hydrogenase_cytochrome"/>
</dbReference>
<dbReference type="PANTHER" id="PTHR30485:SF1">
    <property type="entry name" value="CYTOCHROME YDHU-RELATED"/>
    <property type="match status" value="1"/>
</dbReference>
<evidence type="ECO:0000259" key="7">
    <source>
        <dbReference type="Pfam" id="PF01292"/>
    </source>
</evidence>
<keyword evidence="5 6" id="KW-0472">Membrane</keyword>
<evidence type="ECO:0000256" key="2">
    <source>
        <dbReference type="ARBA" id="ARBA00022475"/>
    </source>
</evidence>
<dbReference type="GO" id="GO:0009055">
    <property type="term" value="F:electron transfer activity"/>
    <property type="evidence" value="ECO:0007669"/>
    <property type="project" value="InterPro"/>
</dbReference>
<dbReference type="Gene3D" id="1.20.950.20">
    <property type="entry name" value="Transmembrane di-heme cytochromes, Chain C"/>
    <property type="match status" value="1"/>
</dbReference>
<feature type="domain" description="Cytochrome b561 bacterial/Ni-hydrogenase" evidence="7">
    <location>
        <begin position="13"/>
        <end position="198"/>
    </location>
</feature>
<gene>
    <name evidence="9" type="ORF">COO20_15900</name>
    <name evidence="8" type="ORF">CSC3H3_13515</name>
</gene>
<dbReference type="KEGG" id="thac:CSC3H3_13515"/>
<dbReference type="PANTHER" id="PTHR30485">
    <property type="entry name" value="NI/FE-HYDROGENASE 1 B-TYPE CYTOCHROME SUBUNIT"/>
    <property type="match status" value="1"/>
</dbReference>
<dbReference type="AlphaFoldDB" id="A0A2N3KRH2"/>
<reference evidence="9 11" key="1">
    <citation type="submission" date="2017-09" db="EMBL/GenBank/DDBJ databases">
        <title>Biodiversity and function of Thalassospira species in the particle-attached aromatic-hydrocarbon-degrading consortia from the surface seawater of the South China Sea.</title>
        <authorList>
            <person name="Dong C."/>
            <person name="Liu R."/>
            <person name="Shao Z."/>
        </authorList>
    </citation>
    <scope>NUCLEOTIDE SEQUENCE [LARGE SCALE GENOMIC DNA]</scope>
    <source>
        <strain evidence="9 11">CSC1P2</strain>
    </source>
</reference>
<feature type="transmembrane region" description="Helical" evidence="6">
    <location>
        <begin position="127"/>
        <end position="147"/>
    </location>
</feature>
<dbReference type="GO" id="GO:0005886">
    <property type="term" value="C:plasma membrane"/>
    <property type="evidence" value="ECO:0007669"/>
    <property type="project" value="UniProtKB-SubCell"/>
</dbReference>
<dbReference type="InterPro" id="IPR011577">
    <property type="entry name" value="Cyt_b561_bac/Ni-Hgenase"/>
</dbReference>
<dbReference type="GO" id="GO:0022904">
    <property type="term" value="P:respiratory electron transport chain"/>
    <property type="evidence" value="ECO:0007669"/>
    <property type="project" value="InterPro"/>
</dbReference>
<evidence type="ECO:0000256" key="3">
    <source>
        <dbReference type="ARBA" id="ARBA00022692"/>
    </source>
</evidence>
<evidence type="ECO:0000313" key="9">
    <source>
        <dbReference type="EMBL" id="PKR53152.1"/>
    </source>
</evidence>
<dbReference type="SUPFAM" id="SSF81342">
    <property type="entry name" value="Transmembrane di-heme cytochromes"/>
    <property type="match status" value="1"/>
</dbReference>
<dbReference type="Proteomes" id="UP000233458">
    <property type="component" value="Chromosome"/>
</dbReference>
<feature type="transmembrane region" description="Helical" evidence="6">
    <location>
        <begin position="167"/>
        <end position="190"/>
    </location>
</feature>
<keyword evidence="3 6" id="KW-0812">Transmembrane</keyword>
<dbReference type="EMBL" id="CP024199">
    <property type="protein sequence ID" value="AUG53620.1"/>
    <property type="molecule type" value="Genomic_DNA"/>
</dbReference>
<dbReference type="InterPro" id="IPR016174">
    <property type="entry name" value="Di-haem_cyt_TM"/>
</dbReference>
<evidence type="ECO:0000256" key="1">
    <source>
        <dbReference type="ARBA" id="ARBA00004651"/>
    </source>
</evidence>
<feature type="transmembrane region" description="Helical" evidence="6">
    <location>
        <begin position="21"/>
        <end position="39"/>
    </location>
</feature>
<keyword evidence="10" id="KW-1185">Reference proteome</keyword>
<proteinExistence type="predicted"/>
<evidence type="ECO:0000313" key="10">
    <source>
        <dbReference type="Proteomes" id="UP000233458"/>
    </source>
</evidence>
<feature type="transmembrane region" description="Helical" evidence="6">
    <location>
        <begin position="59"/>
        <end position="83"/>
    </location>
</feature>